<evidence type="ECO:0000259" key="3">
    <source>
        <dbReference type="Pfam" id="PF02518"/>
    </source>
</evidence>
<dbReference type="AlphaFoldDB" id="A0A8A4TT32"/>
<dbReference type="EMBL" id="CP071793">
    <property type="protein sequence ID" value="QTD49695.1"/>
    <property type="molecule type" value="Genomic_DNA"/>
</dbReference>
<protein>
    <submittedName>
        <fullName evidence="5">Histidine kinase</fullName>
    </submittedName>
</protein>
<evidence type="ECO:0000256" key="2">
    <source>
        <dbReference type="SAM" id="Phobius"/>
    </source>
</evidence>
<feature type="domain" description="Histidine kinase/HSP90-like ATPase" evidence="3">
    <location>
        <begin position="267"/>
        <end position="360"/>
    </location>
</feature>
<proteinExistence type="predicted"/>
<keyword evidence="2" id="KW-0812">Transmembrane</keyword>
<evidence type="ECO:0000313" key="5">
    <source>
        <dbReference type="EMBL" id="QTD49695.1"/>
    </source>
</evidence>
<keyword evidence="1" id="KW-0175">Coiled coil</keyword>
<dbReference type="InterPro" id="IPR036890">
    <property type="entry name" value="HATPase_C_sf"/>
</dbReference>
<feature type="domain" description="Signal transduction histidine kinase internal region" evidence="4">
    <location>
        <begin position="170"/>
        <end position="247"/>
    </location>
</feature>
<dbReference type="GO" id="GO:0016020">
    <property type="term" value="C:membrane"/>
    <property type="evidence" value="ECO:0007669"/>
    <property type="project" value="InterPro"/>
</dbReference>
<organism evidence="5 6">
    <name type="scientific">Sulfidibacter corallicola</name>
    <dbReference type="NCBI Taxonomy" id="2818388"/>
    <lineage>
        <taxon>Bacteria</taxon>
        <taxon>Pseudomonadati</taxon>
        <taxon>Acidobacteriota</taxon>
        <taxon>Holophagae</taxon>
        <taxon>Acanthopleuribacterales</taxon>
        <taxon>Acanthopleuribacteraceae</taxon>
        <taxon>Sulfidibacter</taxon>
    </lineage>
</organism>
<dbReference type="Pfam" id="PF02518">
    <property type="entry name" value="HATPase_c"/>
    <property type="match status" value="1"/>
</dbReference>
<evidence type="ECO:0000256" key="1">
    <source>
        <dbReference type="SAM" id="Coils"/>
    </source>
</evidence>
<gene>
    <name evidence="5" type="ORF">J3U87_29275</name>
</gene>
<dbReference type="GO" id="GO:0000155">
    <property type="term" value="F:phosphorelay sensor kinase activity"/>
    <property type="evidence" value="ECO:0007669"/>
    <property type="project" value="InterPro"/>
</dbReference>
<feature type="transmembrane region" description="Helical" evidence="2">
    <location>
        <begin position="53"/>
        <end position="74"/>
    </location>
</feature>
<feature type="coiled-coil region" evidence="1">
    <location>
        <begin position="152"/>
        <end position="179"/>
    </location>
</feature>
<keyword evidence="2" id="KW-0472">Membrane</keyword>
<dbReference type="SUPFAM" id="SSF55874">
    <property type="entry name" value="ATPase domain of HSP90 chaperone/DNA topoisomerase II/histidine kinase"/>
    <property type="match status" value="1"/>
</dbReference>
<name>A0A8A4TT32_SULCO</name>
<dbReference type="Gene3D" id="3.30.565.10">
    <property type="entry name" value="Histidine kinase-like ATPase, C-terminal domain"/>
    <property type="match status" value="1"/>
</dbReference>
<evidence type="ECO:0000313" key="6">
    <source>
        <dbReference type="Proteomes" id="UP000663929"/>
    </source>
</evidence>
<keyword evidence="6" id="KW-1185">Reference proteome</keyword>
<dbReference type="Proteomes" id="UP000663929">
    <property type="component" value="Chromosome"/>
</dbReference>
<dbReference type="PANTHER" id="PTHR34220:SF7">
    <property type="entry name" value="SENSOR HISTIDINE KINASE YPDA"/>
    <property type="match status" value="1"/>
</dbReference>
<dbReference type="RefSeq" id="WP_237379327.1">
    <property type="nucleotide sequence ID" value="NZ_CP071793.1"/>
</dbReference>
<keyword evidence="5" id="KW-0418">Kinase</keyword>
<keyword evidence="2" id="KW-1133">Transmembrane helix</keyword>
<feature type="transmembrane region" description="Helical" evidence="2">
    <location>
        <begin position="86"/>
        <end position="107"/>
    </location>
</feature>
<keyword evidence="5" id="KW-0808">Transferase</keyword>
<dbReference type="KEGG" id="scor:J3U87_29275"/>
<reference evidence="5" key="1">
    <citation type="submission" date="2021-03" db="EMBL/GenBank/DDBJ databases">
        <title>Acanthopleuribacteraceae sp. M133.</title>
        <authorList>
            <person name="Wang G."/>
        </authorList>
    </citation>
    <scope>NUCLEOTIDE SEQUENCE</scope>
    <source>
        <strain evidence="5">M133</strain>
    </source>
</reference>
<dbReference type="InterPro" id="IPR003594">
    <property type="entry name" value="HATPase_dom"/>
</dbReference>
<feature type="transmembrane region" description="Helical" evidence="2">
    <location>
        <begin position="12"/>
        <end position="33"/>
    </location>
</feature>
<dbReference type="PANTHER" id="PTHR34220">
    <property type="entry name" value="SENSOR HISTIDINE KINASE YPDA"/>
    <property type="match status" value="1"/>
</dbReference>
<sequence>MNRLDASQVRLMIGLWCLLWAVYTVLHSVHGILDYQRTGGHELWKPVLWESSSIAVTGLLFFAVWWFTFRFPFVRRKLLLRLGQHALAAIAFSLLHIAGMNLIRVVVYRMVGHTYTWAEPPAVVLGYEFSKDLPTYASMVVVATMLHTHQSFREKVVENLNLERELVQLQAQRLREQLRPHFLFNALNLVSATMFEDVEKADRLLVNISALLRHSLQAPDRVCIPLAEELHYLKIYLTLIGERFDGRTTFDFEVAPELDSALIPRFLLQPLAENAVNHGFRLRNGRGTIVFRAHCEGEDLILEIEDDGCGLQVEQAAALTRGIGLSNTVKTLNQLYGERGRLQLLPGDLGGLCVRLGFPYRVATDEEHAHALTDYRR</sequence>
<evidence type="ECO:0000259" key="4">
    <source>
        <dbReference type="Pfam" id="PF06580"/>
    </source>
</evidence>
<dbReference type="InterPro" id="IPR050640">
    <property type="entry name" value="Bact_2-comp_sensor_kinase"/>
</dbReference>
<dbReference type="InterPro" id="IPR010559">
    <property type="entry name" value="Sig_transdc_His_kin_internal"/>
</dbReference>
<accession>A0A8A4TT32</accession>
<dbReference type="Pfam" id="PF06580">
    <property type="entry name" value="His_kinase"/>
    <property type="match status" value="1"/>
</dbReference>